<dbReference type="EMBL" id="CP128400">
    <property type="protein sequence ID" value="WJW69095.1"/>
    <property type="molecule type" value="Genomic_DNA"/>
</dbReference>
<dbReference type="CDD" id="cd06582">
    <property type="entry name" value="TM_PBP1_LivH_like"/>
    <property type="match status" value="1"/>
</dbReference>
<comment type="similarity">
    <text evidence="8">Belongs to the binding-protein-dependent transport system permease family. LivHM subfamily.</text>
</comment>
<sequence>MSALITAYLADAHGAAVATILADSGKGFDLVTLGRNIVNGLTFGSIYALVALSIVLIYKSSDVVNFGTAEMGMFATFVCFSSLSILVGREGNIPLPETIGLGNYLIAILLTLVFAGLLGLVIERVLLRPLSKAPVLSQIMVTIGLGVFLYGLASFIWKADNKPFSQLDVVKSADIRINVDNSFISITGEMITAMLIGAVLSLLLYLFFKFTLVGTAMRAMAQNPTTAKLMGVNVGFLTGLTWMIAMMLLAIAGVLVAPKISLSPLMMANVAVLSFAGAVLGGMTSLVGAVAGGLLVGIIDNLVGFYLPDGLRSMLAFLIIVVVLTFRPNGLFGKVVRKKV</sequence>
<dbReference type="PANTHER" id="PTHR11795:SF451">
    <property type="entry name" value="ABC TRANSPORTER PERMEASE PROTEIN"/>
    <property type="match status" value="1"/>
</dbReference>
<protein>
    <submittedName>
        <fullName evidence="10">Branched-chain amino acid ABC transporter permease</fullName>
    </submittedName>
</protein>
<keyword evidence="6 9" id="KW-1133">Transmembrane helix</keyword>
<evidence type="ECO:0000256" key="2">
    <source>
        <dbReference type="ARBA" id="ARBA00022448"/>
    </source>
</evidence>
<evidence type="ECO:0000256" key="8">
    <source>
        <dbReference type="ARBA" id="ARBA00037998"/>
    </source>
</evidence>
<keyword evidence="3" id="KW-1003">Cell membrane</keyword>
<feature type="transmembrane region" description="Helical" evidence="9">
    <location>
        <begin position="313"/>
        <end position="332"/>
    </location>
</feature>
<evidence type="ECO:0000256" key="4">
    <source>
        <dbReference type="ARBA" id="ARBA00022692"/>
    </source>
</evidence>
<proteinExistence type="inferred from homology"/>
<feature type="transmembrane region" description="Helical" evidence="9">
    <location>
        <begin position="70"/>
        <end position="89"/>
    </location>
</feature>
<evidence type="ECO:0000313" key="12">
    <source>
        <dbReference type="Proteomes" id="UP000521676"/>
    </source>
</evidence>
<evidence type="ECO:0000313" key="11">
    <source>
        <dbReference type="EMBL" id="WJW69095.1"/>
    </source>
</evidence>
<keyword evidence="7 9" id="KW-0472">Membrane</keyword>
<dbReference type="Pfam" id="PF02653">
    <property type="entry name" value="BPD_transp_2"/>
    <property type="match status" value="1"/>
</dbReference>
<dbReference type="Proteomes" id="UP001431572">
    <property type="component" value="Chromosome 2"/>
</dbReference>
<dbReference type="InterPro" id="IPR052157">
    <property type="entry name" value="BCAA_transport_permease"/>
</dbReference>
<dbReference type="AlphaFoldDB" id="A0A8T7M543"/>
<dbReference type="PANTHER" id="PTHR11795">
    <property type="entry name" value="BRANCHED-CHAIN AMINO ACID TRANSPORT SYSTEM PERMEASE PROTEIN LIVH"/>
    <property type="match status" value="1"/>
</dbReference>
<evidence type="ECO:0000313" key="10">
    <source>
        <dbReference type="EMBL" id="NWJ47184.1"/>
    </source>
</evidence>
<feature type="transmembrane region" description="Helical" evidence="9">
    <location>
        <begin position="229"/>
        <end position="256"/>
    </location>
</feature>
<feature type="transmembrane region" description="Helical" evidence="9">
    <location>
        <begin position="134"/>
        <end position="157"/>
    </location>
</feature>
<dbReference type="Proteomes" id="UP000521676">
    <property type="component" value="Unassembled WGS sequence"/>
</dbReference>
<evidence type="ECO:0000256" key="3">
    <source>
        <dbReference type="ARBA" id="ARBA00022475"/>
    </source>
</evidence>
<reference evidence="10 12" key="1">
    <citation type="submission" date="2020-06" db="EMBL/GenBank/DDBJ databases">
        <title>Anoxygenic phototrophic Chloroflexota member uses a Type I reaction center.</title>
        <authorList>
            <person name="Tsuji J.M."/>
            <person name="Shaw N.A."/>
            <person name="Nagashima S."/>
            <person name="Venkiteswaran J."/>
            <person name="Schiff S.L."/>
            <person name="Hanada S."/>
            <person name="Tank M."/>
            <person name="Neufeld J.D."/>
        </authorList>
    </citation>
    <scope>NUCLEOTIDE SEQUENCE [LARGE SCALE GENOMIC DNA]</scope>
    <source>
        <strain evidence="10">L227-S17</strain>
    </source>
</reference>
<comment type="subcellular location">
    <subcellularLocation>
        <location evidence="1">Cell membrane</location>
        <topology evidence="1">Multi-pass membrane protein</topology>
    </subcellularLocation>
</comment>
<evidence type="ECO:0000256" key="1">
    <source>
        <dbReference type="ARBA" id="ARBA00004651"/>
    </source>
</evidence>
<evidence type="ECO:0000256" key="5">
    <source>
        <dbReference type="ARBA" id="ARBA00022970"/>
    </source>
</evidence>
<gene>
    <name evidence="10" type="ORF">HXX08_15085</name>
    <name evidence="11" type="ORF">OZ401_002688</name>
</gene>
<feature type="transmembrane region" description="Helical" evidence="9">
    <location>
        <begin position="287"/>
        <end position="307"/>
    </location>
</feature>
<feature type="transmembrane region" description="Helical" evidence="9">
    <location>
        <begin position="101"/>
        <end position="122"/>
    </location>
</feature>
<organism evidence="10 12">
    <name type="scientific">Candidatus Chlorohelix allophototropha</name>
    <dbReference type="NCBI Taxonomy" id="3003348"/>
    <lineage>
        <taxon>Bacteria</taxon>
        <taxon>Bacillati</taxon>
        <taxon>Chloroflexota</taxon>
        <taxon>Chloroflexia</taxon>
        <taxon>Candidatus Chloroheliales</taxon>
        <taxon>Candidatus Chloroheliaceae</taxon>
        <taxon>Candidatus Chlorohelix</taxon>
    </lineage>
</organism>
<feature type="transmembrane region" description="Helical" evidence="9">
    <location>
        <begin position="190"/>
        <end position="208"/>
    </location>
</feature>
<keyword evidence="4 9" id="KW-0812">Transmembrane</keyword>
<dbReference type="InterPro" id="IPR001851">
    <property type="entry name" value="ABC_transp_permease"/>
</dbReference>
<feature type="transmembrane region" description="Helical" evidence="9">
    <location>
        <begin position="38"/>
        <end position="58"/>
    </location>
</feature>
<dbReference type="GO" id="GO:0005886">
    <property type="term" value="C:plasma membrane"/>
    <property type="evidence" value="ECO:0007669"/>
    <property type="project" value="UniProtKB-SubCell"/>
</dbReference>
<name>A0A8T7M543_9CHLR</name>
<dbReference type="RefSeq" id="WP_341470986.1">
    <property type="nucleotide sequence ID" value="NZ_CP128400.1"/>
</dbReference>
<evidence type="ECO:0000313" key="13">
    <source>
        <dbReference type="Proteomes" id="UP001431572"/>
    </source>
</evidence>
<dbReference type="EMBL" id="JACATZ010000003">
    <property type="protein sequence ID" value="NWJ47184.1"/>
    <property type="molecule type" value="Genomic_DNA"/>
</dbReference>
<dbReference type="GO" id="GO:0022857">
    <property type="term" value="F:transmembrane transporter activity"/>
    <property type="evidence" value="ECO:0007669"/>
    <property type="project" value="InterPro"/>
</dbReference>
<evidence type="ECO:0000256" key="7">
    <source>
        <dbReference type="ARBA" id="ARBA00023136"/>
    </source>
</evidence>
<reference evidence="11" key="2">
    <citation type="journal article" date="2024" name="Nature">
        <title>Anoxygenic phototroph of the Chloroflexota uses a type I reaction centre.</title>
        <authorList>
            <person name="Tsuji J.M."/>
            <person name="Shaw N.A."/>
            <person name="Nagashima S."/>
            <person name="Venkiteswaran J.J."/>
            <person name="Schiff S.L."/>
            <person name="Watanabe T."/>
            <person name="Fukui M."/>
            <person name="Hanada S."/>
            <person name="Tank M."/>
            <person name="Neufeld J.D."/>
        </authorList>
    </citation>
    <scope>NUCLEOTIDE SEQUENCE</scope>
    <source>
        <strain evidence="11">L227-S17</strain>
    </source>
</reference>
<keyword evidence="2" id="KW-0813">Transport</keyword>
<keyword evidence="5" id="KW-0029">Amino-acid transport</keyword>
<evidence type="ECO:0000256" key="6">
    <source>
        <dbReference type="ARBA" id="ARBA00022989"/>
    </source>
</evidence>
<keyword evidence="13" id="KW-1185">Reference proteome</keyword>
<evidence type="ECO:0000256" key="9">
    <source>
        <dbReference type="SAM" id="Phobius"/>
    </source>
</evidence>
<accession>A0A8T7M543</accession>
<dbReference type="GO" id="GO:0006865">
    <property type="term" value="P:amino acid transport"/>
    <property type="evidence" value="ECO:0007669"/>
    <property type="project" value="UniProtKB-KW"/>
</dbReference>